<dbReference type="InterPro" id="IPR012341">
    <property type="entry name" value="6hp_glycosidase-like_sf"/>
</dbReference>
<sequence length="469" mass="53764">MKRRHFLQTSALATLGAYLIDFLPSDQFPVVRVPKSKRKFTSASVEKLIASMKTNLRNPELAWLFENCFPNTLDTTVDFSIKNNKPDTFVITGDIHAMWLRDSTAQVMPYLTLAKQDLQLRKLLAGVINRQAKCIRIDPYANAFNKGATGSEWKNDLTEMKPELHERKWEIDSLCYPIRLSYHYWKQTKDVSPFDQNWHEAMKLVVETFRVQQRKNGKGPYSFMRSSPRSIDTPPLDGYGFPIKPVGLIASMFRPSDDATVFPFLVPSNYFAVVSLRQLSEMATQLFKDKELQLDCIELASEVESALKKYAIVDHPDFGKVFAYEVDGFGNRLYMDDANAPSLLSMPYFGSCAVDDPVYVNTRRMILSPSNPYYYEGKAAKGIGAPHTPENYIWHIGLIMQALTSVDDNEIRQCLHILKTTHAGTGFMHESFHKDDPKKFTRSWFAWANTLFGELIWKIQREKPHLLAE</sequence>
<name>A0A7Y8XZ31_9FLAO</name>
<dbReference type="GO" id="GO:0005975">
    <property type="term" value="P:carbohydrate metabolic process"/>
    <property type="evidence" value="ECO:0007669"/>
    <property type="project" value="InterPro"/>
</dbReference>
<evidence type="ECO:0000313" key="2">
    <source>
        <dbReference type="Proteomes" id="UP000535020"/>
    </source>
</evidence>
<dbReference type="GO" id="GO:0016787">
    <property type="term" value="F:hydrolase activity"/>
    <property type="evidence" value="ECO:0007669"/>
    <property type="project" value="UniProtKB-KW"/>
</dbReference>
<dbReference type="SMART" id="SM01149">
    <property type="entry name" value="DUF1237"/>
    <property type="match status" value="1"/>
</dbReference>
<dbReference type="InterPro" id="IPR008928">
    <property type="entry name" value="6-hairpin_glycosidase_sf"/>
</dbReference>
<accession>A0A7Y8XZ31</accession>
<dbReference type="SUPFAM" id="SSF48208">
    <property type="entry name" value="Six-hairpin glycosidases"/>
    <property type="match status" value="1"/>
</dbReference>
<dbReference type="PANTHER" id="PTHR31047">
    <property type="entry name" value="MEIOTICALLY UP-REGULATED GENE 157 PROTEIN"/>
    <property type="match status" value="1"/>
</dbReference>
<dbReference type="PANTHER" id="PTHR31047:SF0">
    <property type="entry name" value="MEIOTICALLY UP-REGULATED GENE 157 PROTEIN"/>
    <property type="match status" value="1"/>
</dbReference>
<gene>
    <name evidence="1" type="ORF">HZF10_01460</name>
</gene>
<dbReference type="PIRSF" id="PIRSF028846">
    <property type="entry name" value="UCP028846"/>
    <property type="match status" value="1"/>
</dbReference>
<dbReference type="AlphaFoldDB" id="A0A7Y8XZ31"/>
<proteinExistence type="predicted"/>
<organism evidence="1 2">
    <name type="scientific">Flavobacterium agri</name>
    <dbReference type="NCBI Taxonomy" id="2743471"/>
    <lineage>
        <taxon>Bacteria</taxon>
        <taxon>Pseudomonadati</taxon>
        <taxon>Bacteroidota</taxon>
        <taxon>Flavobacteriia</taxon>
        <taxon>Flavobacteriales</taxon>
        <taxon>Flavobacteriaceae</taxon>
        <taxon>Flavobacterium</taxon>
    </lineage>
</organism>
<dbReference type="Gene3D" id="1.50.10.10">
    <property type="match status" value="1"/>
</dbReference>
<keyword evidence="1" id="KW-0378">Hydrolase</keyword>
<dbReference type="Proteomes" id="UP000535020">
    <property type="component" value="Unassembled WGS sequence"/>
</dbReference>
<evidence type="ECO:0000313" key="1">
    <source>
        <dbReference type="EMBL" id="NYA69569.1"/>
    </source>
</evidence>
<protein>
    <submittedName>
        <fullName evidence="1">Glycoside hydrolase family 125 protein</fullName>
    </submittedName>
</protein>
<comment type="caution">
    <text evidence="1">The sequence shown here is derived from an EMBL/GenBank/DDBJ whole genome shotgun (WGS) entry which is preliminary data.</text>
</comment>
<reference evidence="1 2" key="1">
    <citation type="submission" date="2020-07" db="EMBL/GenBank/DDBJ databases">
        <authorList>
            <person name="Sun Q."/>
        </authorList>
    </citation>
    <scope>NUCLEOTIDE SEQUENCE [LARGE SCALE GENOMIC DNA]</scope>
    <source>
        <strain evidence="1 2">MAH-1</strain>
    </source>
</reference>
<dbReference type="RefSeq" id="WP_176004391.1">
    <property type="nucleotide sequence ID" value="NZ_JABWMI010000002.1"/>
</dbReference>
<keyword evidence="2" id="KW-1185">Reference proteome</keyword>
<dbReference type="Pfam" id="PF06824">
    <property type="entry name" value="Glyco_hydro_125"/>
    <property type="match status" value="1"/>
</dbReference>
<dbReference type="EMBL" id="JACBJI010000001">
    <property type="protein sequence ID" value="NYA69569.1"/>
    <property type="molecule type" value="Genomic_DNA"/>
</dbReference>
<dbReference type="InterPro" id="IPR008313">
    <property type="entry name" value="GH125"/>
</dbReference>